<evidence type="ECO:0000259" key="7">
    <source>
        <dbReference type="Pfam" id="PF01593"/>
    </source>
</evidence>
<dbReference type="GO" id="GO:0097621">
    <property type="term" value="F:monoamine oxidase activity"/>
    <property type="evidence" value="ECO:0007669"/>
    <property type="project" value="UniProtKB-EC"/>
</dbReference>
<protein>
    <recommendedName>
        <fullName evidence="6">Amine oxidase</fullName>
        <ecNumber evidence="6">1.4.3.-</ecNumber>
    </recommendedName>
</protein>
<dbReference type="PRINTS" id="PR00757">
    <property type="entry name" value="AMINEOXDASEF"/>
</dbReference>
<evidence type="ECO:0000256" key="6">
    <source>
        <dbReference type="RuleBase" id="RU362067"/>
    </source>
</evidence>
<dbReference type="Proteomes" id="UP001056012">
    <property type="component" value="Chromosome 4"/>
</dbReference>
<feature type="domain" description="Amine oxidase" evidence="7">
    <location>
        <begin position="12"/>
        <end position="448"/>
    </location>
</feature>
<keyword evidence="3 6" id="KW-0560">Oxidoreductase</keyword>
<dbReference type="InterPro" id="IPR036188">
    <property type="entry name" value="FAD/NAD-bd_sf"/>
</dbReference>
<evidence type="ECO:0000256" key="2">
    <source>
        <dbReference type="ARBA" id="ARBA00005995"/>
    </source>
</evidence>
<dbReference type="OrthoDB" id="7777654at2759"/>
<dbReference type="EMBL" id="CP089277">
    <property type="protein sequence ID" value="USP78611.1"/>
    <property type="molecule type" value="Genomic_DNA"/>
</dbReference>
<dbReference type="AlphaFoldDB" id="A0A9Q8Z8V9"/>
<feature type="binding site" evidence="5">
    <location>
        <position position="337"/>
    </location>
    <ligand>
        <name>substrate</name>
    </ligand>
</feature>
<proteinExistence type="inferred from homology"/>
<gene>
    <name evidence="8" type="ORF">yc1106_05885</name>
</gene>
<comment type="similarity">
    <text evidence="2 6">Belongs to the flavin monoamine oxidase family.</text>
</comment>
<reference evidence="8" key="1">
    <citation type="submission" date="2021-12" db="EMBL/GenBank/DDBJ databases">
        <title>Curvularia clavata genome.</title>
        <authorList>
            <person name="Cao Y."/>
        </authorList>
    </citation>
    <scope>NUCLEOTIDE SEQUENCE</scope>
    <source>
        <strain evidence="8">Yc1106</strain>
    </source>
</reference>
<dbReference type="PANTHER" id="PTHR43563:SF14">
    <property type="entry name" value="AMINE OXIDASE"/>
    <property type="match status" value="1"/>
</dbReference>
<dbReference type="Pfam" id="PF01593">
    <property type="entry name" value="Amino_oxidase"/>
    <property type="match status" value="1"/>
</dbReference>
<evidence type="ECO:0000256" key="3">
    <source>
        <dbReference type="ARBA" id="ARBA00023002"/>
    </source>
</evidence>
<feature type="binding site" evidence="5">
    <location>
        <position position="231"/>
    </location>
    <ligand>
        <name>FAD</name>
        <dbReference type="ChEBI" id="CHEBI:57692"/>
    </ligand>
</feature>
<evidence type="ECO:0000256" key="5">
    <source>
        <dbReference type="PIRSR" id="PIRSR601613-1"/>
    </source>
</evidence>
<dbReference type="Gene3D" id="1.10.405.10">
    <property type="entry name" value="Guanine Nucleotide Dissociation Inhibitor, domain 1"/>
    <property type="match status" value="1"/>
</dbReference>
<sequence length="460" mass="51189">MFDVVVIGAGPSGLQAALSAQQEGLSVAVIEARDRVGGKVWSVPLASGRGNVDLGAAWINDTLQPRIWSYVQKFGMPVVKQRIEGLGVVQYAVGGDRLVFENGHTPTFPREELQNLEVIRDHIQEKSLKRLPNLPEDDAVTLDQYVRNLGATENTCRLVNVWAKVMHGVESTDQSACFFIDYCRRNKGLLAIRADDHTGGQYLRLPAGAQAIMKSMASLLGHENIHLSSPVATIENEKHKVTVITKAGRKFVARKCILSIPSTLYRDLNIQPQLPQPLQELSGSTRLGDYNKSIVCYDTPWWREENYNGLFMSYDGYIAVARDTSVDEKRLYCLTCFMNGKRGFEWSQMAPHDQRRAVLEQIAHAFCQGKDSEAYRPIEIFNQIWKHEEYSKGALVPIPALGYMTKFTDINGKAVGNLHFAGTEYASEWKGYMEGALDSGEAAAAEVMKALSTQSVEARL</sequence>
<keyword evidence="9" id="KW-1185">Reference proteome</keyword>
<keyword evidence="6" id="KW-0285">Flavoprotein</keyword>
<accession>A0A9Q8Z8V9</accession>
<dbReference type="EC" id="1.4.3.-" evidence="6"/>
<dbReference type="Gene3D" id="3.50.50.60">
    <property type="entry name" value="FAD/NAD(P)-binding domain"/>
    <property type="match status" value="1"/>
</dbReference>
<dbReference type="SUPFAM" id="SSF51905">
    <property type="entry name" value="FAD/NAD(P)-binding domain"/>
    <property type="match status" value="1"/>
</dbReference>
<evidence type="ECO:0000256" key="4">
    <source>
        <dbReference type="ARBA" id="ARBA00048448"/>
    </source>
</evidence>
<organism evidence="8 9">
    <name type="scientific">Curvularia clavata</name>
    <dbReference type="NCBI Taxonomy" id="95742"/>
    <lineage>
        <taxon>Eukaryota</taxon>
        <taxon>Fungi</taxon>
        <taxon>Dikarya</taxon>
        <taxon>Ascomycota</taxon>
        <taxon>Pezizomycotina</taxon>
        <taxon>Dothideomycetes</taxon>
        <taxon>Pleosporomycetidae</taxon>
        <taxon>Pleosporales</taxon>
        <taxon>Pleosporineae</taxon>
        <taxon>Pleosporaceae</taxon>
        <taxon>Curvularia</taxon>
    </lineage>
</organism>
<name>A0A9Q8Z8V9_CURCL</name>
<dbReference type="SUPFAM" id="SSF54373">
    <property type="entry name" value="FAD-linked reductases, C-terminal domain"/>
    <property type="match status" value="1"/>
</dbReference>
<feature type="binding site" evidence="5">
    <location>
        <position position="424"/>
    </location>
    <ligand>
        <name>FAD</name>
        <dbReference type="ChEBI" id="CHEBI:57692"/>
    </ligand>
</feature>
<feature type="binding site" evidence="5">
    <location>
        <begin position="31"/>
        <end position="32"/>
    </location>
    <ligand>
        <name>FAD</name>
        <dbReference type="ChEBI" id="CHEBI:57692"/>
    </ligand>
</feature>
<dbReference type="VEuPathDB" id="FungiDB:yc1106_05885"/>
<feature type="binding site" evidence="5">
    <location>
        <position position="12"/>
    </location>
    <ligand>
        <name>FAD</name>
        <dbReference type="ChEBI" id="CHEBI:57692"/>
    </ligand>
</feature>
<dbReference type="InterPro" id="IPR001613">
    <property type="entry name" value="Flavin_amine_oxidase"/>
</dbReference>
<keyword evidence="6" id="KW-0274">FAD</keyword>
<evidence type="ECO:0000313" key="8">
    <source>
        <dbReference type="EMBL" id="USP78611.1"/>
    </source>
</evidence>
<dbReference type="InterPro" id="IPR002937">
    <property type="entry name" value="Amino_oxidase"/>
</dbReference>
<evidence type="ECO:0000256" key="1">
    <source>
        <dbReference type="ARBA" id="ARBA00001974"/>
    </source>
</evidence>
<dbReference type="InterPro" id="IPR050703">
    <property type="entry name" value="Flavin_MAO"/>
</dbReference>
<comment type="cofactor">
    <cofactor evidence="1 6">
        <name>FAD</name>
        <dbReference type="ChEBI" id="CHEBI:57692"/>
    </cofactor>
</comment>
<evidence type="ECO:0000313" key="9">
    <source>
        <dbReference type="Proteomes" id="UP001056012"/>
    </source>
</evidence>
<dbReference type="PANTHER" id="PTHR43563">
    <property type="entry name" value="AMINE OXIDASE"/>
    <property type="match status" value="1"/>
</dbReference>
<dbReference type="Gene3D" id="3.90.660.10">
    <property type="match status" value="1"/>
</dbReference>
<comment type="catalytic activity">
    <reaction evidence="4">
        <text>a secondary aliphatic amine + O2 + H2O = a primary amine + an aldehyde + H2O2</text>
        <dbReference type="Rhea" id="RHEA:26414"/>
        <dbReference type="ChEBI" id="CHEBI:15377"/>
        <dbReference type="ChEBI" id="CHEBI:15379"/>
        <dbReference type="ChEBI" id="CHEBI:16240"/>
        <dbReference type="ChEBI" id="CHEBI:17478"/>
        <dbReference type="ChEBI" id="CHEBI:58855"/>
        <dbReference type="ChEBI" id="CHEBI:65296"/>
        <dbReference type="EC" id="1.4.3.4"/>
    </reaction>
</comment>